<evidence type="ECO:0000313" key="1">
    <source>
        <dbReference type="EMBL" id="KAH7906514.1"/>
    </source>
</evidence>
<gene>
    <name evidence="1" type="ORF">BJ138DRAFT_1016068</name>
</gene>
<sequence length="61" mass="7047">ARAEIDAVIGKNRLPDYSDQLSLPYIEAIIREIARWQPILPLGRIAIITSMLHCLWVWSME</sequence>
<feature type="non-terminal residue" evidence="1">
    <location>
        <position position="1"/>
    </location>
</feature>
<reference evidence="1" key="1">
    <citation type="journal article" date="2021" name="New Phytol.">
        <title>Evolutionary innovations through gain and loss of genes in the ectomycorrhizal Boletales.</title>
        <authorList>
            <person name="Wu G."/>
            <person name="Miyauchi S."/>
            <person name="Morin E."/>
            <person name="Kuo A."/>
            <person name="Drula E."/>
            <person name="Varga T."/>
            <person name="Kohler A."/>
            <person name="Feng B."/>
            <person name="Cao Y."/>
            <person name="Lipzen A."/>
            <person name="Daum C."/>
            <person name="Hundley H."/>
            <person name="Pangilinan J."/>
            <person name="Johnson J."/>
            <person name="Barry K."/>
            <person name="LaButti K."/>
            <person name="Ng V."/>
            <person name="Ahrendt S."/>
            <person name="Min B."/>
            <person name="Choi I.G."/>
            <person name="Park H."/>
            <person name="Plett J.M."/>
            <person name="Magnuson J."/>
            <person name="Spatafora J.W."/>
            <person name="Nagy L.G."/>
            <person name="Henrissat B."/>
            <person name="Grigoriev I.V."/>
            <person name="Yang Z.L."/>
            <person name="Xu J."/>
            <person name="Martin F.M."/>
        </authorList>
    </citation>
    <scope>NUCLEOTIDE SEQUENCE</scope>
    <source>
        <strain evidence="1">ATCC 28755</strain>
    </source>
</reference>
<accession>A0ACB8A0J3</accession>
<name>A0ACB8A0J3_9AGAM</name>
<evidence type="ECO:0000313" key="2">
    <source>
        <dbReference type="Proteomes" id="UP000790377"/>
    </source>
</evidence>
<organism evidence="1 2">
    <name type="scientific">Hygrophoropsis aurantiaca</name>
    <dbReference type="NCBI Taxonomy" id="72124"/>
    <lineage>
        <taxon>Eukaryota</taxon>
        <taxon>Fungi</taxon>
        <taxon>Dikarya</taxon>
        <taxon>Basidiomycota</taxon>
        <taxon>Agaricomycotina</taxon>
        <taxon>Agaricomycetes</taxon>
        <taxon>Agaricomycetidae</taxon>
        <taxon>Boletales</taxon>
        <taxon>Coniophorineae</taxon>
        <taxon>Hygrophoropsidaceae</taxon>
        <taxon>Hygrophoropsis</taxon>
    </lineage>
</organism>
<proteinExistence type="predicted"/>
<comment type="caution">
    <text evidence="1">The sequence shown here is derived from an EMBL/GenBank/DDBJ whole genome shotgun (WGS) entry which is preliminary data.</text>
</comment>
<keyword evidence="2" id="KW-1185">Reference proteome</keyword>
<dbReference type="EMBL" id="MU268008">
    <property type="protein sequence ID" value="KAH7906514.1"/>
    <property type="molecule type" value="Genomic_DNA"/>
</dbReference>
<dbReference type="Proteomes" id="UP000790377">
    <property type="component" value="Unassembled WGS sequence"/>
</dbReference>
<protein>
    <submittedName>
        <fullName evidence="1">Uncharacterized protein</fullName>
    </submittedName>
</protein>